<reference evidence="3" key="1">
    <citation type="journal article" date="2021" name="mSystems">
        <title>Bacteria and Archaea Synergistically Convert Glycine Betaine to Biogenic Methane in the Formosa Cold Seep of the South China Sea.</title>
        <authorList>
            <person name="Li L."/>
            <person name="Zhang W."/>
            <person name="Zhang S."/>
            <person name="Song L."/>
            <person name="Sun Q."/>
            <person name="Zhang H."/>
            <person name="Xiang H."/>
            <person name="Dong X."/>
        </authorList>
    </citation>
    <scope>NUCLEOTIDE SEQUENCE</scope>
    <source>
        <strain evidence="3">LLY</strain>
    </source>
</reference>
<dbReference type="InterPro" id="IPR042178">
    <property type="entry name" value="Serpin_sf_1"/>
</dbReference>
<dbReference type="GO" id="GO:0004867">
    <property type="term" value="F:serine-type endopeptidase inhibitor activity"/>
    <property type="evidence" value="ECO:0007669"/>
    <property type="project" value="InterPro"/>
</dbReference>
<dbReference type="InterPro" id="IPR042185">
    <property type="entry name" value="Serpin_sf_2"/>
</dbReference>
<dbReference type="CDD" id="cd19591">
    <property type="entry name" value="serpin_like"/>
    <property type="match status" value="1"/>
</dbReference>
<organism evidence="3 4">
    <name type="scientific">Methanococcoides seepicolus</name>
    <dbReference type="NCBI Taxonomy" id="2828780"/>
    <lineage>
        <taxon>Archaea</taxon>
        <taxon>Methanobacteriati</taxon>
        <taxon>Methanobacteriota</taxon>
        <taxon>Stenosarchaea group</taxon>
        <taxon>Methanomicrobia</taxon>
        <taxon>Methanosarcinales</taxon>
        <taxon>Methanosarcinaceae</taxon>
        <taxon>Methanococcoides</taxon>
    </lineage>
</organism>
<evidence type="ECO:0000313" key="3">
    <source>
        <dbReference type="EMBL" id="MCM1986864.1"/>
    </source>
</evidence>
<name>A0A9E4ZGR2_9EURY</name>
<dbReference type="PROSITE" id="PS51257">
    <property type="entry name" value="PROKAR_LIPOPROTEIN"/>
    <property type="match status" value="1"/>
</dbReference>
<evidence type="ECO:0000256" key="1">
    <source>
        <dbReference type="RuleBase" id="RU000411"/>
    </source>
</evidence>
<dbReference type="InterPro" id="IPR023795">
    <property type="entry name" value="Serpin_CS"/>
</dbReference>
<evidence type="ECO:0000259" key="2">
    <source>
        <dbReference type="SMART" id="SM00093"/>
    </source>
</evidence>
<keyword evidence="4" id="KW-1185">Reference proteome</keyword>
<comment type="similarity">
    <text evidence="1">Belongs to the serpin family.</text>
</comment>
<dbReference type="SUPFAM" id="SSF56574">
    <property type="entry name" value="Serpins"/>
    <property type="match status" value="1"/>
</dbReference>
<dbReference type="GO" id="GO:0005615">
    <property type="term" value="C:extracellular space"/>
    <property type="evidence" value="ECO:0007669"/>
    <property type="project" value="InterPro"/>
</dbReference>
<dbReference type="Proteomes" id="UP001056766">
    <property type="component" value="Unassembled WGS sequence"/>
</dbReference>
<dbReference type="AlphaFoldDB" id="A0A9E4ZGR2"/>
<dbReference type="InterPro" id="IPR000215">
    <property type="entry name" value="Serpin_fam"/>
</dbReference>
<reference evidence="3" key="2">
    <citation type="submission" date="2021-04" db="EMBL/GenBank/DDBJ databases">
        <authorList>
            <person name="Dong X."/>
        </authorList>
    </citation>
    <scope>NUCLEOTIDE SEQUENCE</scope>
    <source>
        <strain evidence="3">LLY</strain>
    </source>
</reference>
<dbReference type="Pfam" id="PF00079">
    <property type="entry name" value="Serpin"/>
    <property type="match status" value="1"/>
</dbReference>
<dbReference type="Gene3D" id="2.30.39.10">
    <property type="entry name" value="Alpha-1-antitrypsin, domain 1"/>
    <property type="match status" value="1"/>
</dbReference>
<dbReference type="PANTHER" id="PTHR11461">
    <property type="entry name" value="SERINE PROTEASE INHIBITOR, SERPIN"/>
    <property type="match status" value="1"/>
</dbReference>
<dbReference type="PANTHER" id="PTHR11461:SF211">
    <property type="entry name" value="GH10112P-RELATED"/>
    <property type="match status" value="1"/>
</dbReference>
<evidence type="ECO:0000313" key="4">
    <source>
        <dbReference type="Proteomes" id="UP001056766"/>
    </source>
</evidence>
<dbReference type="Gene3D" id="3.30.497.10">
    <property type="entry name" value="Antithrombin, subunit I, domain 2"/>
    <property type="match status" value="1"/>
</dbReference>
<dbReference type="SMART" id="SM00093">
    <property type="entry name" value="SERPIN"/>
    <property type="match status" value="1"/>
</dbReference>
<protein>
    <submittedName>
        <fullName evidence="3">Serpin family protein</fullName>
    </submittedName>
</protein>
<dbReference type="PROSITE" id="PS00284">
    <property type="entry name" value="SERPIN"/>
    <property type="match status" value="1"/>
</dbReference>
<gene>
    <name evidence="3" type="ORF">KDK67_07635</name>
</gene>
<dbReference type="EMBL" id="JAGSOI010000026">
    <property type="protein sequence ID" value="MCM1986864.1"/>
    <property type="molecule type" value="Genomic_DNA"/>
</dbReference>
<comment type="caution">
    <text evidence="3">The sequence shown here is derived from an EMBL/GenBank/DDBJ whole genome shotgun (WGS) entry which is preliminary data.</text>
</comment>
<accession>A0A9E4ZGR2</accession>
<feature type="domain" description="Serpin" evidence="2">
    <location>
        <begin position="54"/>
        <end position="410"/>
    </location>
</feature>
<dbReference type="InterPro" id="IPR023796">
    <property type="entry name" value="Serpin_dom"/>
</dbReference>
<sequence>MRKTKTLVIVTLCIITSLFLGGCIEDSTINTKNTINADSVEEYDIATANNAFAFDMYSVVKIENENLFFSPYSIFTAMAICYDGAEGSTKKQISNVFYYPLSKPVLEESSKEMTDTINSDNDAYDLKTANALWILEEYPLNEQYAFNAENYYGGMITPLDFAGQPEESRLVINSWVENKTNDKIKDLLSEGSIDGNTRLIITNAVYFNGTWLEEFEEAGTRKRVFHLSNGKEKKVDTMYVIGTYNYGEDKNAQILELPYKGDDISMYIILPSDNNIEKFENDLTLSYYNELKDNLHSDEVKILLPKFTFETKAKLNEPLQDMGIVDAFDSGMADFSGISASGGLFISEVVHQAYIGVNEKGTEAAAATGIVMEDGLPYYKYEFTADHPFLFFIEDKRTGTILFMGKVESPESEEMS</sequence>
<dbReference type="InterPro" id="IPR036186">
    <property type="entry name" value="Serpin_sf"/>
</dbReference>
<proteinExistence type="inferred from homology"/>